<dbReference type="Pfam" id="PF00665">
    <property type="entry name" value="rve"/>
    <property type="match status" value="1"/>
</dbReference>
<dbReference type="InterPro" id="IPR036397">
    <property type="entry name" value="RNaseH_sf"/>
</dbReference>
<dbReference type="InterPro" id="IPR050951">
    <property type="entry name" value="Retrovirus_Pol_polyprotein"/>
</dbReference>
<comment type="caution">
    <text evidence="10">The sequence shown here is derived from an EMBL/GenBank/DDBJ whole genome shotgun (WGS) entry which is preliminary data.</text>
</comment>
<evidence type="ECO:0000259" key="8">
    <source>
        <dbReference type="PROSITE" id="PS50878"/>
    </source>
</evidence>
<dbReference type="Gene3D" id="2.40.70.10">
    <property type="entry name" value="Acid Proteases"/>
    <property type="match status" value="1"/>
</dbReference>
<dbReference type="Proteomes" id="UP000719412">
    <property type="component" value="Unassembled WGS sequence"/>
</dbReference>
<evidence type="ECO:0000313" key="10">
    <source>
        <dbReference type="EMBL" id="KAH0819082.1"/>
    </source>
</evidence>
<protein>
    <recommendedName>
        <fullName evidence="1">RNA-directed DNA polymerase</fullName>
        <ecNumber evidence="1">2.7.7.49</ecNumber>
    </recommendedName>
</protein>
<dbReference type="FunFam" id="3.30.70.270:FF:000020">
    <property type="entry name" value="Transposon Tf2-6 polyprotein-like Protein"/>
    <property type="match status" value="1"/>
</dbReference>
<feature type="region of interest" description="Disordered" evidence="7">
    <location>
        <begin position="535"/>
        <end position="561"/>
    </location>
</feature>
<dbReference type="InterPro" id="IPR043128">
    <property type="entry name" value="Rev_trsase/Diguanyl_cyclase"/>
</dbReference>
<feature type="compositionally biased region" description="Basic and acidic residues" evidence="7">
    <location>
        <begin position="540"/>
        <end position="550"/>
    </location>
</feature>
<dbReference type="PROSITE" id="PS50878">
    <property type="entry name" value="RT_POL"/>
    <property type="match status" value="1"/>
</dbReference>
<keyword evidence="3" id="KW-0548">Nucleotidyltransferase</keyword>
<feature type="domain" description="Reverse transcriptase" evidence="8">
    <location>
        <begin position="150"/>
        <end position="360"/>
    </location>
</feature>
<dbReference type="PANTHER" id="PTHR37984:SF5">
    <property type="entry name" value="PROTEIN NYNRIN-LIKE"/>
    <property type="match status" value="1"/>
</dbReference>
<reference evidence="10" key="1">
    <citation type="journal article" date="2020" name="J Insects Food Feed">
        <title>The yellow mealworm (Tenebrio molitor) genome: a resource for the emerging insects as food and feed industry.</title>
        <authorList>
            <person name="Eriksson T."/>
            <person name="Andere A."/>
            <person name="Kelstrup H."/>
            <person name="Emery V."/>
            <person name="Picard C."/>
        </authorList>
    </citation>
    <scope>NUCLEOTIDE SEQUENCE</scope>
    <source>
        <strain evidence="10">Stoneville</strain>
        <tissue evidence="10">Whole head</tissue>
    </source>
</reference>
<dbReference type="GO" id="GO:0004519">
    <property type="term" value="F:endonuclease activity"/>
    <property type="evidence" value="ECO:0007669"/>
    <property type="project" value="UniProtKB-KW"/>
</dbReference>
<dbReference type="InterPro" id="IPR041577">
    <property type="entry name" value="RT_RNaseH_2"/>
</dbReference>
<evidence type="ECO:0000256" key="5">
    <source>
        <dbReference type="ARBA" id="ARBA00022759"/>
    </source>
</evidence>
<dbReference type="Gene3D" id="3.30.70.270">
    <property type="match status" value="2"/>
</dbReference>
<dbReference type="InterPro" id="IPR000477">
    <property type="entry name" value="RT_dom"/>
</dbReference>
<evidence type="ECO:0000256" key="6">
    <source>
        <dbReference type="ARBA" id="ARBA00023268"/>
    </source>
</evidence>
<evidence type="ECO:0000259" key="9">
    <source>
        <dbReference type="PROSITE" id="PS50994"/>
    </source>
</evidence>
<organism evidence="10 11">
    <name type="scientific">Tenebrio molitor</name>
    <name type="common">Yellow mealworm beetle</name>
    <dbReference type="NCBI Taxonomy" id="7067"/>
    <lineage>
        <taxon>Eukaryota</taxon>
        <taxon>Metazoa</taxon>
        <taxon>Ecdysozoa</taxon>
        <taxon>Arthropoda</taxon>
        <taxon>Hexapoda</taxon>
        <taxon>Insecta</taxon>
        <taxon>Pterygota</taxon>
        <taxon>Neoptera</taxon>
        <taxon>Endopterygota</taxon>
        <taxon>Coleoptera</taxon>
        <taxon>Polyphaga</taxon>
        <taxon>Cucujiformia</taxon>
        <taxon>Tenebrionidae</taxon>
        <taxon>Tenebrio</taxon>
    </lineage>
</organism>
<dbReference type="Gene3D" id="1.10.340.70">
    <property type="match status" value="1"/>
</dbReference>
<dbReference type="InterPro" id="IPR012337">
    <property type="entry name" value="RNaseH-like_sf"/>
</dbReference>
<dbReference type="SUPFAM" id="SSF56672">
    <property type="entry name" value="DNA/RNA polymerases"/>
    <property type="match status" value="1"/>
</dbReference>
<evidence type="ECO:0000256" key="1">
    <source>
        <dbReference type="ARBA" id="ARBA00012493"/>
    </source>
</evidence>
<feature type="domain" description="Integrase catalytic" evidence="9">
    <location>
        <begin position="682"/>
        <end position="841"/>
    </location>
</feature>
<dbReference type="InterPro" id="IPR043502">
    <property type="entry name" value="DNA/RNA_pol_sf"/>
</dbReference>
<dbReference type="Gene3D" id="3.10.20.370">
    <property type="match status" value="1"/>
</dbReference>
<dbReference type="GO" id="GO:0015074">
    <property type="term" value="P:DNA integration"/>
    <property type="evidence" value="ECO:0007669"/>
    <property type="project" value="InterPro"/>
</dbReference>
<proteinExistence type="predicted"/>
<evidence type="ECO:0000256" key="2">
    <source>
        <dbReference type="ARBA" id="ARBA00022679"/>
    </source>
</evidence>
<dbReference type="Pfam" id="PF00078">
    <property type="entry name" value="RVT_1"/>
    <property type="match status" value="1"/>
</dbReference>
<sequence length="951" mass="109116">MIRRGAVAGQVKLLYQPAQLQTATVHSQARIEGTQELRCTLGKVHFQSKFLVVDRLVETVVLGYEFMQQHQVCIDTRRQCMYFGTDDRSTVFFKTGSANTTGGNRLQSLRKGLTSITAPASPLAERAEKNFPEELRPKVHRLLDEFKSLFDMEDTSTTTTTTKHHIRLKDATPFRLRPYRYSDVKKKNIQEQVEKMLVSGVIESSTSEYASPVVIVKKKDGLPRFCVITEMLRDLGQAKVFSSLDLKSGYWQVPLSDEGKEYTAFTTPDGGLYQFRVMPFGLKGAPPTFQRLRSQEVLTGHLRNFTMVYLDDIIVYSTNHSEHIKHLQLVFERLQIHGLRCAPEKCHLGERQIVYLGHVVSTQGNQPQQLHLRQIQGAPTPKDRRSLRSFLGLCNWLRDYVPRFADIAYPLTDLLSAKKPWRWGPTEEEAFRSVKKVLAQPLMLHRPNPKLPYVLQTDASGTGMAAVLYQEDGGRRRIISYSSARFNPTEMKYRSNEQECLAVTTKNERAKLLRWALELQSYQFTIEHCPGKENQLPDMLSRDPNARESHEEDVEDEVRRAQVEDGEVTAKVVEALRDPAKSAESWVQRFRYGYFEEDGKLFYGPERKLFVPTDVRQRVLFSYHDEALAGHPGAEETERSIAQHFHWPKLQESVRRYVRRCLLCAQYKCGSSQPASPQKPRQPKRPFEAIACDLMGPYPRTPSGNRFILVVTDLFSRWVEGFAIPTSTTSVIVRLLEEEVFTRQGYPGAIITDNGSQFTSRRWTRACRHWQTRTWTTAPYTPRENPTERRNQELKKALRFRLVGRGQNTWDSELSTALFSVRRRRNAATGMSPSQLLYGRDLAYPGAWDAPGDNEPLTPASERLIEAQRHQELYIQRRFRDEDAAVVTFQPGDLVMLRVPAVTPFRPFNCKWTGPHQVIHRIGQSHVYVVKIGEARAKHHVDRLRAAPPSV</sequence>
<keyword evidence="6" id="KW-0511">Multifunctional enzyme</keyword>
<dbReference type="CDD" id="cd09274">
    <property type="entry name" value="RNase_HI_RT_Ty3"/>
    <property type="match status" value="1"/>
</dbReference>
<dbReference type="EC" id="2.7.7.49" evidence="1"/>
<accession>A0A8J6LHA9</accession>
<dbReference type="GO" id="GO:0042575">
    <property type="term" value="C:DNA polymerase complex"/>
    <property type="evidence" value="ECO:0007669"/>
    <property type="project" value="UniProtKB-ARBA"/>
</dbReference>
<gene>
    <name evidence="10" type="ORF">GEV33_003709</name>
</gene>
<dbReference type="AlphaFoldDB" id="A0A8J6LHA9"/>
<dbReference type="Gene3D" id="3.10.10.10">
    <property type="entry name" value="HIV Type 1 Reverse Transcriptase, subunit A, domain 1"/>
    <property type="match status" value="1"/>
</dbReference>
<dbReference type="EMBL" id="JABDTM020015656">
    <property type="protein sequence ID" value="KAH0819082.1"/>
    <property type="molecule type" value="Genomic_DNA"/>
</dbReference>
<dbReference type="GO" id="GO:0003964">
    <property type="term" value="F:RNA-directed DNA polymerase activity"/>
    <property type="evidence" value="ECO:0007669"/>
    <property type="project" value="UniProtKB-EC"/>
</dbReference>
<dbReference type="GO" id="GO:0003676">
    <property type="term" value="F:nucleic acid binding"/>
    <property type="evidence" value="ECO:0007669"/>
    <property type="project" value="InterPro"/>
</dbReference>
<keyword evidence="5" id="KW-0378">Hydrolase</keyword>
<evidence type="ECO:0000256" key="3">
    <source>
        <dbReference type="ARBA" id="ARBA00022695"/>
    </source>
</evidence>
<keyword evidence="4" id="KW-0540">Nuclease</keyword>
<dbReference type="Pfam" id="PF17919">
    <property type="entry name" value="RT_RNaseH_2"/>
    <property type="match status" value="1"/>
</dbReference>
<dbReference type="CDD" id="cd01647">
    <property type="entry name" value="RT_LTR"/>
    <property type="match status" value="1"/>
</dbReference>
<dbReference type="PROSITE" id="PS50994">
    <property type="entry name" value="INTEGRASE"/>
    <property type="match status" value="1"/>
</dbReference>
<evidence type="ECO:0000256" key="7">
    <source>
        <dbReference type="SAM" id="MobiDB-lite"/>
    </source>
</evidence>
<keyword evidence="11" id="KW-1185">Reference proteome</keyword>
<dbReference type="InterPro" id="IPR001584">
    <property type="entry name" value="Integrase_cat-core"/>
</dbReference>
<dbReference type="Pfam" id="PF17921">
    <property type="entry name" value="Integrase_H2C2"/>
    <property type="match status" value="1"/>
</dbReference>
<reference evidence="10" key="2">
    <citation type="submission" date="2021-08" db="EMBL/GenBank/DDBJ databases">
        <authorList>
            <person name="Eriksson T."/>
        </authorList>
    </citation>
    <scope>NUCLEOTIDE SEQUENCE</scope>
    <source>
        <strain evidence="10">Stoneville</strain>
        <tissue evidence="10">Whole head</tissue>
    </source>
</reference>
<dbReference type="InterPro" id="IPR041588">
    <property type="entry name" value="Integrase_H2C2"/>
</dbReference>
<keyword evidence="5" id="KW-0255">Endonuclease</keyword>
<dbReference type="InterPro" id="IPR021109">
    <property type="entry name" value="Peptidase_aspartic_dom_sf"/>
</dbReference>
<evidence type="ECO:0000256" key="4">
    <source>
        <dbReference type="ARBA" id="ARBA00022722"/>
    </source>
</evidence>
<evidence type="ECO:0000313" key="11">
    <source>
        <dbReference type="Proteomes" id="UP000719412"/>
    </source>
</evidence>
<dbReference type="Gene3D" id="3.30.420.10">
    <property type="entry name" value="Ribonuclease H-like superfamily/Ribonuclease H"/>
    <property type="match status" value="1"/>
</dbReference>
<name>A0A8J6LHA9_TENMO</name>
<keyword evidence="2" id="KW-0808">Transferase</keyword>
<dbReference type="SUPFAM" id="SSF53098">
    <property type="entry name" value="Ribonuclease H-like"/>
    <property type="match status" value="1"/>
</dbReference>
<dbReference type="FunFam" id="1.10.340.70:FF:000001">
    <property type="entry name" value="Retrovirus-related Pol polyprotein from transposon gypsy-like Protein"/>
    <property type="match status" value="1"/>
</dbReference>
<dbReference type="PANTHER" id="PTHR37984">
    <property type="entry name" value="PROTEIN CBG26694"/>
    <property type="match status" value="1"/>
</dbReference>